<evidence type="ECO:0000259" key="1">
    <source>
        <dbReference type="Pfam" id="PF03372"/>
    </source>
</evidence>
<proteinExistence type="predicted"/>
<dbReference type="PANTHER" id="PTHR12121:SF37">
    <property type="entry name" value="2',5'-PHOSPHODIESTERASE 12"/>
    <property type="match status" value="1"/>
</dbReference>
<dbReference type="InterPro" id="IPR036691">
    <property type="entry name" value="Endo/exonu/phosph_ase_sf"/>
</dbReference>
<dbReference type="Pfam" id="PF03372">
    <property type="entry name" value="Exo_endo_phos"/>
    <property type="match status" value="1"/>
</dbReference>
<protein>
    <recommendedName>
        <fullName evidence="1">Endonuclease/exonuclease/phosphatase domain-containing protein</fullName>
    </recommendedName>
</protein>
<dbReference type="PANTHER" id="PTHR12121">
    <property type="entry name" value="CARBON CATABOLITE REPRESSOR PROTEIN 4"/>
    <property type="match status" value="1"/>
</dbReference>
<dbReference type="GeneID" id="111251116"/>
<feature type="domain" description="Endonuclease/exonuclease/phosphatase" evidence="1">
    <location>
        <begin position="10"/>
        <end position="119"/>
    </location>
</feature>
<dbReference type="AlphaFoldDB" id="A0A7M7K9V9"/>
<dbReference type="KEGG" id="vde:111251116"/>
<dbReference type="SUPFAM" id="SSF56219">
    <property type="entry name" value="DNase I-like"/>
    <property type="match status" value="1"/>
</dbReference>
<dbReference type="InterPro" id="IPR005135">
    <property type="entry name" value="Endo/exonuclease/phosphatase"/>
</dbReference>
<evidence type="ECO:0000313" key="2">
    <source>
        <dbReference type="EnsemblMetazoa" id="XP_022663156"/>
    </source>
</evidence>
<dbReference type="GO" id="GO:0000288">
    <property type="term" value="P:nuclear-transcribed mRNA catabolic process, deadenylation-dependent decay"/>
    <property type="evidence" value="ECO:0007669"/>
    <property type="project" value="TreeGrafter"/>
</dbReference>
<dbReference type="Gene3D" id="3.60.10.10">
    <property type="entry name" value="Endonuclease/exonuclease/phosphatase"/>
    <property type="match status" value="1"/>
</dbReference>
<dbReference type="InterPro" id="IPR050410">
    <property type="entry name" value="CCR4/nocturin_mRNA_transcr"/>
</dbReference>
<keyword evidence="3" id="KW-1185">Reference proteome</keyword>
<dbReference type="InParanoid" id="A0A7M7K9V9"/>
<organism evidence="2 3">
    <name type="scientific">Varroa destructor</name>
    <name type="common">Honeybee mite</name>
    <dbReference type="NCBI Taxonomy" id="109461"/>
    <lineage>
        <taxon>Eukaryota</taxon>
        <taxon>Metazoa</taxon>
        <taxon>Ecdysozoa</taxon>
        <taxon>Arthropoda</taxon>
        <taxon>Chelicerata</taxon>
        <taxon>Arachnida</taxon>
        <taxon>Acari</taxon>
        <taxon>Parasitiformes</taxon>
        <taxon>Mesostigmata</taxon>
        <taxon>Gamasina</taxon>
        <taxon>Dermanyssoidea</taxon>
        <taxon>Varroidae</taxon>
        <taxon>Varroa</taxon>
    </lineage>
</organism>
<dbReference type="Proteomes" id="UP000594260">
    <property type="component" value="Unplaced"/>
</dbReference>
<dbReference type="GO" id="GO:0005739">
    <property type="term" value="C:mitochondrion"/>
    <property type="evidence" value="ECO:0007669"/>
    <property type="project" value="TreeGrafter"/>
</dbReference>
<sequence>MFTSDAKCALLFCGDFNSCPEFGVYRLFTTGEVPHSLADWKSSEEEAVSGLTASIHETLRSAYGTPDYTNYTVDFKGCLDYIFYSKELSVTCVIPLPPHEVVAHTEYLAIPSPLLPSDHLALVATLQFIEDAIHQ</sequence>
<accession>A0A7M7K9V9</accession>
<name>A0A7M7K9V9_VARDE</name>
<dbReference type="EnsemblMetazoa" id="XM_022807421">
    <property type="protein sequence ID" value="XP_022663156"/>
    <property type="gene ID" value="LOC111251116"/>
</dbReference>
<evidence type="ECO:0000313" key="3">
    <source>
        <dbReference type="Proteomes" id="UP000594260"/>
    </source>
</evidence>
<dbReference type="RefSeq" id="XP_022663156.1">
    <property type="nucleotide sequence ID" value="XM_022807421.1"/>
</dbReference>
<dbReference type="OrthoDB" id="412787at2759"/>
<reference evidence="2" key="1">
    <citation type="submission" date="2021-01" db="UniProtKB">
        <authorList>
            <consortium name="EnsemblMetazoa"/>
        </authorList>
    </citation>
    <scope>IDENTIFICATION</scope>
</reference>
<dbReference type="GO" id="GO:0000175">
    <property type="term" value="F:3'-5'-RNA exonuclease activity"/>
    <property type="evidence" value="ECO:0007669"/>
    <property type="project" value="TreeGrafter"/>
</dbReference>